<keyword evidence="1" id="KW-0812">Transmembrane</keyword>
<accession>A0AAW0MEU9</accession>
<reference evidence="2" key="3">
    <citation type="submission" date="2023-07" db="EMBL/GenBank/DDBJ databases">
        <title>An improved reference 1 genome and first organelle genomes of Quercus suber.</title>
        <authorList>
            <consortium name="Genosuber Consortium"/>
            <person name="Usie A."/>
            <person name="Serra O."/>
            <person name="Barros P."/>
        </authorList>
    </citation>
    <scope>NUCLEOTIDE SEQUENCE</scope>
    <source>
        <strain evidence="2">HL8</strain>
        <tissue evidence="2">Leaves</tissue>
    </source>
</reference>
<dbReference type="EMBL" id="PKMF04000002">
    <property type="protein sequence ID" value="KAK7861473.1"/>
    <property type="molecule type" value="Genomic_DNA"/>
</dbReference>
<proteinExistence type="predicted"/>
<reference evidence="2" key="2">
    <citation type="journal article" date="2018" name="Sci. Data">
        <title>The draft genome sequence of cork oak.</title>
        <authorList>
            <person name="Ramos A.M."/>
            <person name="Usie A."/>
            <person name="Barbosa P."/>
            <person name="Barros P.M."/>
            <person name="Capote T."/>
            <person name="Chaves I."/>
            <person name="Simoes F."/>
            <person name="Abreu I."/>
            <person name="Carrasquinho I."/>
            <person name="Faro C."/>
            <person name="Guimaraes J.B."/>
            <person name="Mendonca D."/>
            <person name="Nobrega F."/>
            <person name="Rodrigues L."/>
            <person name="Saibo N.J.M."/>
            <person name="Varela M.C."/>
            <person name="Egas C."/>
            <person name="Matos J."/>
            <person name="Miguel C.M."/>
            <person name="Oliveira M.M."/>
            <person name="Ricardo C.P."/>
            <person name="Goncalves S."/>
        </authorList>
    </citation>
    <scope>NUCLEOTIDE SEQUENCE [LARGE SCALE GENOMIC DNA]</scope>
    <source>
        <strain evidence="2">HL8</strain>
    </source>
</reference>
<keyword evidence="1" id="KW-0472">Membrane</keyword>
<protein>
    <submittedName>
        <fullName evidence="2">Uncharacterized protein</fullName>
    </submittedName>
</protein>
<comment type="caution">
    <text evidence="2">The sequence shown here is derived from an EMBL/GenBank/DDBJ whole genome shotgun (WGS) entry which is preliminary data.</text>
</comment>
<evidence type="ECO:0000313" key="2">
    <source>
        <dbReference type="EMBL" id="KAK7861473.1"/>
    </source>
</evidence>
<reference evidence="2" key="1">
    <citation type="submission" date="2017-12" db="EMBL/GenBank/DDBJ databases">
        <authorList>
            <person name="Barbosa P."/>
            <person name="Usie A."/>
            <person name="Ramos A.M."/>
        </authorList>
    </citation>
    <scope>NUCLEOTIDE SEQUENCE</scope>
    <source>
        <strain evidence="2">HL8</strain>
        <tissue evidence="2">Leaves</tissue>
    </source>
</reference>
<keyword evidence="1" id="KW-1133">Transmembrane helix</keyword>
<gene>
    <name evidence="2" type="ORF">CFP56_011335</name>
</gene>
<name>A0AAW0MEU9_QUESU</name>
<evidence type="ECO:0000256" key="1">
    <source>
        <dbReference type="SAM" id="Phobius"/>
    </source>
</evidence>
<feature type="transmembrane region" description="Helical" evidence="1">
    <location>
        <begin position="6"/>
        <end position="24"/>
    </location>
</feature>
<sequence length="102" mass="11800">MLAILGVPVAVMVLFVVSIVYWLVMKKKRVTFNPWKAQAIKVVPEGLKTIHFKIIILVHQSLQSRRPLSEGLPTLDICYFGLYLAHSQHEPNVQSRWHPKYH</sequence>
<organism evidence="2">
    <name type="scientific">Quercus suber</name>
    <name type="common">Cork oak</name>
    <dbReference type="NCBI Taxonomy" id="58331"/>
    <lineage>
        <taxon>Eukaryota</taxon>
        <taxon>Viridiplantae</taxon>
        <taxon>Streptophyta</taxon>
        <taxon>Embryophyta</taxon>
        <taxon>Tracheophyta</taxon>
        <taxon>Spermatophyta</taxon>
        <taxon>Magnoliopsida</taxon>
        <taxon>eudicotyledons</taxon>
        <taxon>Gunneridae</taxon>
        <taxon>Pentapetalae</taxon>
        <taxon>rosids</taxon>
        <taxon>fabids</taxon>
        <taxon>Fagales</taxon>
        <taxon>Fagaceae</taxon>
        <taxon>Quercus</taxon>
    </lineage>
</organism>
<dbReference type="AlphaFoldDB" id="A0AAW0MEU9"/>